<protein>
    <submittedName>
        <fullName evidence="10">Putative transport protein</fullName>
    </submittedName>
</protein>
<evidence type="ECO:0000256" key="5">
    <source>
        <dbReference type="ARBA" id="ARBA00022692"/>
    </source>
</evidence>
<evidence type="ECO:0000256" key="2">
    <source>
        <dbReference type="ARBA" id="ARBA00009854"/>
    </source>
</evidence>
<name>A0A1I2PQ72_9CORY</name>
<dbReference type="GO" id="GO:0008324">
    <property type="term" value="F:monoatomic cation transmembrane transporter activity"/>
    <property type="evidence" value="ECO:0007669"/>
    <property type="project" value="InterPro"/>
</dbReference>
<feature type="transmembrane region" description="Helical" evidence="8">
    <location>
        <begin position="6"/>
        <end position="26"/>
    </location>
</feature>
<dbReference type="InterPro" id="IPR050144">
    <property type="entry name" value="AAE_transporter"/>
</dbReference>
<feature type="transmembrane region" description="Helical" evidence="8">
    <location>
        <begin position="454"/>
        <end position="477"/>
    </location>
</feature>
<gene>
    <name evidence="10" type="ORF">SAMN05660282_00145</name>
</gene>
<dbReference type="RefSeq" id="WP_263364348.1">
    <property type="nucleotide sequence ID" value="NZ_FOPJ01000001.1"/>
</dbReference>
<feature type="transmembrane region" description="Helical" evidence="8">
    <location>
        <begin position="360"/>
        <end position="380"/>
    </location>
</feature>
<keyword evidence="4" id="KW-1003">Cell membrane</keyword>
<feature type="transmembrane region" description="Helical" evidence="8">
    <location>
        <begin position="31"/>
        <end position="48"/>
    </location>
</feature>
<dbReference type="PANTHER" id="PTHR30445:SF3">
    <property type="entry name" value="TRANSPORT PROTEIN YIDE-RELATED"/>
    <property type="match status" value="1"/>
</dbReference>
<reference evidence="10 11" key="1">
    <citation type="submission" date="2016-10" db="EMBL/GenBank/DDBJ databases">
        <authorList>
            <person name="de Groot N.N."/>
        </authorList>
    </citation>
    <scope>NUCLEOTIDE SEQUENCE [LARGE SCALE GENOMIC DNA]</scope>
    <source>
        <strain>J11</strain>
        <strain evidence="11">PG 39</strain>
    </source>
</reference>
<evidence type="ECO:0000256" key="8">
    <source>
        <dbReference type="SAM" id="Phobius"/>
    </source>
</evidence>
<feature type="transmembrane region" description="Helical" evidence="8">
    <location>
        <begin position="60"/>
        <end position="82"/>
    </location>
</feature>
<keyword evidence="7 8" id="KW-0472">Membrane</keyword>
<feature type="domain" description="RCK C-terminal" evidence="9">
    <location>
        <begin position="267"/>
        <end position="350"/>
    </location>
</feature>
<dbReference type="InterPro" id="IPR006037">
    <property type="entry name" value="RCK_C"/>
</dbReference>
<accession>A0A1I2PQ72</accession>
<dbReference type="SUPFAM" id="SSF116726">
    <property type="entry name" value="TrkA C-terminal domain-like"/>
    <property type="match status" value="1"/>
</dbReference>
<sequence>MTQVLGFLATNPLLALVLIMAVGLALGKVRIFGLSLGAAAVLFVAIALSTANPEITVPPLLFQMGLAMFVYAIGLSAGERFFAEFKDRGWKLNLFLILLLMALVALAWGLVTIFHLKHTTGAGMFAGALSSTPGMAAIVSMVRGTTPELAAEPVIGYSLAYPGGVLGAILVAAIGAKVFKVDHRADARKEGLLPGPLLTQGIRIRPGLSGTLGELSQLTGVQIIATRIVKDEKHHELAEPSDPIRPGEVIVINGTRENIDCASEILGEQVDVEIDGTDLLYQRFTVSSSAVAGHAIKDLNTTSRGFLISRLRRGDSDVVPSQDAVLNYSDRVLVVAPEHMMDRIRGFLGDSERRLAEVDLLSFALGLTLGLLVGAIPIPLPGGNVLNLGFGGGPIVVGLILGALQRSGPIQWQLPYHANRTISTLGLVLFLAGVGTTAGAGFRSALTDPESLKFIAVGFIITVASALVCGLAGRWILHLTWDESMGVAAGMTTNPAIISYLNGQTGTELATRGYATVYPSAMIGKIIACQVLLILLT</sequence>
<evidence type="ECO:0000259" key="9">
    <source>
        <dbReference type="PROSITE" id="PS51202"/>
    </source>
</evidence>
<dbReference type="Proteomes" id="UP000199065">
    <property type="component" value="Unassembled WGS sequence"/>
</dbReference>
<dbReference type="STRING" id="185761.SAMN05660282_00145"/>
<organism evidence="10 11">
    <name type="scientific">Corynebacterium spheniscorum</name>
    <dbReference type="NCBI Taxonomy" id="185761"/>
    <lineage>
        <taxon>Bacteria</taxon>
        <taxon>Bacillati</taxon>
        <taxon>Actinomycetota</taxon>
        <taxon>Actinomycetes</taxon>
        <taxon>Mycobacteriales</taxon>
        <taxon>Corynebacteriaceae</taxon>
        <taxon>Corynebacterium</taxon>
    </lineage>
</organism>
<keyword evidence="3" id="KW-0813">Transport</keyword>
<evidence type="ECO:0000313" key="11">
    <source>
        <dbReference type="Proteomes" id="UP000199065"/>
    </source>
</evidence>
<dbReference type="GO" id="GO:0005886">
    <property type="term" value="C:plasma membrane"/>
    <property type="evidence" value="ECO:0007669"/>
    <property type="project" value="UniProtKB-SubCell"/>
</dbReference>
<dbReference type="EMBL" id="FOPJ01000001">
    <property type="protein sequence ID" value="SFG17543.1"/>
    <property type="molecule type" value="Genomic_DNA"/>
</dbReference>
<evidence type="ECO:0000256" key="1">
    <source>
        <dbReference type="ARBA" id="ARBA00004651"/>
    </source>
</evidence>
<keyword evidence="5 8" id="KW-0812">Transmembrane</keyword>
<dbReference type="PANTHER" id="PTHR30445">
    <property type="entry name" value="K(+)_H(+) ANTIPORTER SUBUNIT KHTT"/>
    <property type="match status" value="1"/>
</dbReference>
<keyword evidence="11" id="KW-1185">Reference proteome</keyword>
<feature type="transmembrane region" description="Helical" evidence="8">
    <location>
        <begin position="386"/>
        <end position="404"/>
    </location>
</feature>
<evidence type="ECO:0000256" key="6">
    <source>
        <dbReference type="ARBA" id="ARBA00022989"/>
    </source>
</evidence>
<dbReference type="Pfam" id="PF02080">
    <property type="entry name" value="TrkA_C"/>
    <property type="match status" value="1"/>
</dbReference>
<evidence type="ECO:0000256" key="4">
    <source>
        <dbReference type="ARBA" id="ARBA00022475"/>
    </source>
</evidence>
<dbReference type="NCBIfam" id="TIGR01625">
    <property type="entry name" value="YidE_YbjL_dupl"/>
    <property type="match status" value="2"/>
</dbReference>
<feature type="transmembrane region" description="Helical" evidence="8">
    <location>
        <begin position="159"/>
        <end position="179"/>
    </location>
</feature>
<evidence type="ECO:0000256" key="7">
    <source>
        <dbReference type="ARBA" id="ARBA00023136"/>
    </source>
</evidence>
<feature type="transmembrane region" description="Helical" evidence="8">
    <location>
        <begin position="94"/>
        <end position="116"/>
    </location>
</feature>
<evidence type="ECO:0000256" key="3">
    <source>
        <dbReference type="ARBA" id="ARBA00022448"/>
    </source>
</evidence>
<comment type="similarity">
    <text evidence="2">Belongs to the AAE transporter (TC 2.A.81) family.</text>
</comment>
<comment type="subcellular location">
    <subcellularLocation>
        <location evidence="1">Cell membrane</location>
        <topology evidence="1">Multi-pass membrane protein</topology>
    </subcellularLocation>
</comment>
<dbReference type="InterPro" id="IPR036721">
    <property type="entry name" value="RCK_C_sf"/>
</dbReference>
<keyword evidence="6 8" id="KW-1133">Transmembrane helix</keyword>
<evidence type="ECO:0000313" key="10">
    <source>
        <dbReference type="EMBL" id="SFG17543.1"/>
    </source>
</evidence>
<feature type="transmembrane region" description="Helical" evidence="8">
    <location>
        <begin position="425"/>
        <end position="442"/>
    </location>
</feature>
<dbReference type="InterPro" id="IPR006512">
    <property type="entry name" value="YidE_YbjL"/>
</dbReference>
<dbReference type="Pfam" id="PF06826">
    <property type="entry name" value="Asp-Al_Ex"/>
    <property type="match status" value="2"/>
</dbReference>
<proteinExistence type="inferred from homology"/>
<dbReference type="GO" id="GO:0006813">
    <property type="term" value="P:potassium ion transport"/>
    <property type="evidence" value="ECO:0007669"/>
    <property type="project" value="InterPro"/>
</dbReference>
<dbReference type="Gene3D" id="3.30.70.1450">
    <property type="entry name" value="Regulator of K+ conductance, C-terminal domain"/>
    <property type="match status" value="1"/>
</dbReference>
<dbReference type="AlphaFoldDB" id="A0A1I2PQ72"/>
<dbReference type="PROSITE" id="PS51202">
    <property type="entry name" value="RCK_C"/>
    <property type="match status" value="1"/>
</dbReference>